<dbReference type="AlphaFoldDB" id="A0A090RY44"/>
<reference evidence="1 2" key="1">
    <citation type="submission" date="2014-09" db="EMBL/GenBank/DDBJ databases">
        <title>Vibrio maritimus JCM 19235. (C45) whole genome shotgun sequence.</title>
        <authorList>
            <person name="Sawabe T."/>
            <person name="Meirelles P."/>
            <person name="Nakanishi M."/>
            <person name="Sayaka M."/>
            <person name="Hattori M."/>
            <person name="Ohkuma M."/>
        </authorList>
    </citation>
    <scope>NUCLEOTIDE SEQUENCE [LARGE SCALE GENOMIC DNA]</scope>
    <source>
        <strain evidence="2">JCM19235</strain>
    </source>
</reference>
<sequence length="39" mass="4302">MHKRHLTVDAGTHKTIAAELILLGLTDSETLSKLTMLEI</sequence>
<name>A0A090RY44_9VIBR</name>
<gene>
    <name evidence="1" type="ORF">JCM19235_3382</name>
</gene>
<evidence type="ECO:0000313" key="1">
    <source>
        <dbReference type="EMBL" id="GAL20380.1"/>
    </source>
</evidence>
<protein>
    <submittedName>
        <fullName evidence="1">Uncharacterized protein</fullName>
    </submittedName>
</protein>
<proteinExistence type="predicted"/>
<accession>A0A090RY44</accession>
<dbReference type="EMBL" id="BBMR01000006">
    <property type="protein sequence ID" value="GAL20380.1"/>
    <property type="molecule type" value="Genomic_DNA"/>
</dbReference>
<organism evidence="1 2">
    <name type="scientific">Vibrio maritimus</name>
    <dbReference type="NCBI Taxonomy" id="990268"/>
    <lineage>
        <taxon>Bacteria</taxon>
        <taxon>Pseudomonadati</taxon>
        <taxon>Pseudomonadota</taxon>
        <taxon>Gammaproteobacteria</taxon>
        <taxon>Vibrionales</taxon>
        <taxon>Vibrionaceae</taxon>
        <taxon>Vibrio</taxon>
    </lineage>
</organism>
<comment type="caution">
    <text evidence="1">The sequence shown here is derived from an EMBL/GenBank/DDBJ whole genome shotgun (WGS) entry which is preliminary data.</text>
</comment>
<keyword evidence="2" id="KW-1185">Reference proteome</keyword>
<reference evidence="1 2" key="2">
    <citation type="submission" date="2014-09" db="EMBL/GenBank/DDBJ databases">
        <authorList>
            <consortium name="NBRP consortium"/>
            <person name="Sawabe T."/>
            <person name="Meirelles P."/>
            <person name="Nakanishi M."/>
            <person name="Sayaka M."/>
            <person name="Hattori M."/>
            <person name="Ohkuma M."/>
        </authorList>
    </citation>
    <scope>NUCLEOTIDE SEQUENCE [LARGE SCALE GENOMIC DNA]</scope>
    <source>
        <strain evidence="2">JCM19235</strain>
    </source>
</reference>
<dbReference type="Proteomes" id="UP000029228">
    <property type="component" value="Unassembled WGS sequence"/>
</dbReference>
<evidence type="ECO:0000313" key="2">
    <source>
        <dbReference type="Proteomes" id="UP000029228"/>
    </source>
</evidence>